<dbReference type="KEGG" id="nth:Nther_2032"/>
<dbReference type="RefSeq" id="WP_012448456.1">
    <property type="nucleotide sequence ID" value="NC_010718.1"/>
</dbReference>
<dbReference type="SFLD" id="SFLDS00003">
    <property type="entry name" value="Haloacid_Dehalogenase"/>
    <property type="match status" value="1"/>
</dbReference>
<dbReference type="GO" id="GO:0000287">
    <property type="term" value="F:magnesium ion binding"/>
    <property type="evidence" value="ECO:0007669"/>
    <property type="project" value="TreeGrafter"/>
</dbReference>
<dbReference type="STRING" id="457570.Nther_2032"/>
<dbReference type="NCBIfam" id="TIGR01484">
    <property type="entry name" value="HAD-SF-IIB"/>
    <property type="match status" value="1"/>
</dbReference>
<dbReference type="OrthoDB" id="9781413at2"/>
<dbReference type="SFLD" id="SFLDG01144">
    <property type="entry name" value="C2.B.4:_PGP_Like"/>
    <property type="match status" value="1"/>
</dbReference>
<evidence type="ECO:0000313" key="1">
    <source>
        <dbReference type="EMBL" id="ACB85599.1"/>
    </source>
</evidence>
<protein>
    <submittedName>
        <fullName evidence="1">Cof-like hydrolase</fullName>
    </submittedName>
</protein>
<dbReference type="AlphaFoldDB" id="B2A708"/>
<accession>B2A708</accession>
<reference evidence="1 2" key="1">
    <citation type="submission" date="2008-04" db="EMBL/GenBank/DDBJ databases">
        <title>Complete sequence of chromosome of Natranaerobius thermophilus JW/NM-WN-LF.</title>
        <authorList>
            <consortium name="US DOE Joint Genome Institute"/>
            <person name="Copeland A."/>
            <person name="Lucas S."/>
            <person name="Lapidus A."/>
            <person name="Glavina del Rio T."/>
            <person name="Dalin E."/>
            <person name="Tice H."/>
            <person name="Bruce D."/>
            <person name="Goodwin L."/>
            <person name="Pitluck S."/>
            <person name="Chertkov O."/>
            <person name="Brettin T."/>
            <person name="Detter J.C."/>
            <person name="Han C."/>
            <person name="Kuske C.R."/>
            <person name="Schmutz J."/>
            <person name="Larimer F."/>
            <person name="Land M."/>
            <person name="Hauser L."/>
            <person name="Kyrpides N."/>
            <person name="Lykidis A."/>
            <person name="Mesbah N.M."/>
            <person name="Wiegel J."/>
        </authorList>
    </citation>
    <scope>NUCLEOTIDE SEQUENCE [LARGE SCALE GENOMIC DNA]</scope>
    <source>
        <strain evidence="2">ATCC BAA-1301 / DSM 18059 / JW/NM-WN-LF</strain>
    </source>
</reference>
<dbReference type="EMBL" id="CP001034">
    <property type="protein sequence ID" value="ACB85599.1"/>
    <property type="molecule type" value="Genomic_DNA"/>
</dbReference>
<dbReference type="GO" id="GO:0016791">
    <property type="term" value="F:phosphatase activity"/>
    <property type="evidence" value="ECO:0007669"/>
    <property type="project" value="TreeGrafter"/>
</dbReference>
<dbReference type="Gene3D" id="3.40.50.1000">
    <property type="entry name" value="HAD superfamily/HAD-like"/>
    <property type="match status" value="1"/>
</dbReference>
<dbReference type="InterPro" id="IPR023214">
    <property type="entry name" value="HAD_sf"/>
</dbReference>
<sequence length="278" mass="30867">MYRFVAIDIDDTLINNELDITEANKESIKAAINHGVLVTLATGRMFKSALPYAKELGLDLPLITYHGALIKTAVKGEVLYHKPVPLETTLQVVRLAKEKELHLNLYIDDELIVEEENKYTDYYTKIAGVSLNPVGDLENYLKQYPHKIPTKLTVVASEQMVKRLNYEFNQFFGQDLLVTESKSDFLELTHPEANKGDAVAKLAEIYNIPQSKTMAIGDSLNDISMIKTAGMGVAVENARSKVKDVADTIVSANDESGVSEAIERFVLSDSGREMNGIN</sequence>
<dbReference type="PANTHER" id="PTHR10000">
    <property type="entry name" value="PHOSPHOSERINE PHOSPHATASE"/>
    <property type="match status" value="1"/>
</dbReference>
<proteinExistence type="predicted"/>
<dbReference type="InParanoid" id="B2A708"/>
<dbReference type="Pfam" id="PF08282">
    <property type="entry name" value="Hydrolase_3"/>
    <property type="match status" value="1"/>
</dbReference>
<dbReference type="GO" id="GO:0005829">
    <property type="term" value="C:cytosol"/>
    <property type="evidence" value="ECO:0007669"/>
    <property type="project" value="TreeGrafter"/>
</dbReference>
<dbReference type="InterPro" id="IPR006379">
    <property type="entry name" value="HAD-SF_hydro_IIB"/>
</dbReference>
<dbReference type="SFLD" id="SFLDG01140">
    <property type="entry name" value="C2.B:_Phosphomannomutase_and_P"/>
    <property type="match status" value="1"/>
</dbReference>
<dbReference type="CDD" id="cd07516">
    <property type="entry name" value="HAD_Pase"/>
    <property type="match status" value="1"/>
</dbReference>
<dbReference type="Gene3D" id="3.30.1240.10">
    <property type="match status" value="1"/>
</dbReference>
<reference evidence="1 2" key="2">
    <citation type="journal article" date="2011" name="J. Bacteriol.">
        <title>Complete genome sequence of the anaerobic, halophilic alkalithermophile Natranaerobius thermophilus JW/NM-WN-LF.</title>
        <authorList>
            <person name="Zhao B."/>
            <person name="Mesbah N.M."/>
            <person name="Dalin E."/>
            <person name="Goodwin L."/>
            <person name="Nolan M."/>
            <person name="Pitluck S."/>
            <person name="Chertkov O."/>
            <person name="Brettin T.S."/>
            <person name="Han J."/>
            <person name="Larimer F.W."/>
            <person name="Land M.L."/>
            <person name="Hauser L."/>
            <person name="Kyrpides N."/>
            <person name="Wiegel J."/>
        </authorList>
    </citation>
    <scope>NUCLEOTIDE SEQUENCE [LARGE SCALE GENOMIC DNA]</scope>
    <source>
        <strain evidence="2">ATCC BAA-1301 / DSM 18059 / JW/NM-WN-LF</strain>
    </source>
</reference>
<dbReference type="Proteomes" id="UP000001683">
    <property type="component" value="Chromosome"/>
</dbReference>
<dbReference type="PANTHER" id="PTHR10000:SF8">
    <property type="entry name" value="HAD SUPERFAMILY HYDROLASE-LIKE, TYPE 3"/>
    <property type="match status" value="1"/>
</dbReference>
<dbReference type="FunCoup" id="B2A708">
    <property type="interactions" value="54"/>
</dbReference>
<dbReference type="HOGENOM" id="CLU_044146_0_2_9"/>
<organism evidence="1 2">
    <name type="scientific">Natranaerobius thermophilus (strain ATCC BAA-1301 / DSM 18059 / JW/NM-WN-LF)</name>
    <dbReference type="NCBI Taxonomy" id="457570"/>
    <lineage>
        <taxon>Bacteria</taxon>
        <taxon>Bacillati</taxon>
        <taxon>Bacillota</taxon>
        <taxon>Clostridia</taxon>
        <taxon>Natranaerobiales</taxon>
        <taxon>Natranaerobiaceae</taxon>
        <taxon>Natranaerobius</taxon>
    </lineage>
</organism>
<dbReference type="InterPro" id="IPR000150">
    <property type="entry name" value="Cof"/>
</dbReference>
<gene>
    <name evidence="1" type="ordered locus">Nther_2032</name>
</gene>
<evidence type="ECO:0000313" key="2">
    <source>
        <dbReference type="Proteomes" id="UP000001683"/>
    </source>
</evidence>
<dbReference type="SUPFAM" id="SSF56784">
    <property type="entry name" value="HAD-like"/>
    <property type="match status" value="1"/>
</dbReference>
<dbReference type="NCBIfam" id="TIGR00099">
    <property type="entry name" value="Cof-subfamily"/>
    <property type="match status" value="1"/>
</dbReference>
<name>B2A708_NATTJ</name>
<keyword evidence="1" id="KW-0378">Hydrolase</keyword>
<dbReference type="eggNOG" id="COG0561">
    <property type="taxonomic scope" value="Bacteria"/>
</dbReference>
<keyword evidence="2" id="KW-1185">Reference proteome</keyword>
<dbReference type="InterPro" id="IPR036412">
    <property type="entry name" value="HAD-like_sf"/>
</dbReference>